<sequence length="499" mass="55781">MNNNDNNNTTILVIPFPAQGHLNQFLHLSLRLATSGHFSSVHFAGSSIHILQIISRFQGWPSSSLFTLHIHHFPLPPFSTPPPNPSSIFSDHLLPLFHSLYHLQPSLSSLLHSLSSSSKRLIVIHDPLMSFAAKQALSLETSTHIQVFKFICSPCFYHLSFLPNKTSSDLVLKQFPGCLSDTFLEFRNSGHDDKDAVEDGFIINSCEAIEGAIIEDFRRAKAGKRVFAVGPVHPLVDLGRARRSEGLFAPSFPSLILLVHTQIWVCTKSGSDPHALGITPSIQTLPECLDWLDKQVDKNVLYVAFGTTSMMSDEQIEELAIGLEKSEQKFIWVLRDADGGDVTADEQNADKRRRKLPQGYEERLKGVGIVVRDWVPQLEILAHKAIGAFMSHCGWNSCMESLSFGVPILAWPMHSGQPRNATCLSEYLKVGFMVRDWEHRMEVVSSMVIVEVVKRLMVSDEGMEVKKRARELGEQIRVGVSHGGSSWKEMQSFISYIST</sequence>
<dbReference type="GeneID" id="120275600"/>
<name>A0AB40CEB9_DIOCR</name>
<dbReference type="Pfam" id="PF00201">
    <property type="entry name" value="UDPGT"/>
    <property type="match status" value="1"/>
</dbReference>
<organism evidence="4 5">
    <name type="scientific">Dioscorea cayennensis subsp. rotundata</name>
    <name type="common">White Guinea yam</name>
    <name type="synonym">Dioscorea rotundata</name>
    <dbReference type="NCBI Taxonomy" id="55577"/>
    <lineage>
        <taxon>Eukaryota</taxon>
        <taxon>Viridiplantae</taxon>
        <taxon>Streptophyta</taxon>
        <taxon>Embryophyta</taxon>
        <taxon>Tracheophyta</taxon>
        <taxon>Spermatophyta</taxon>
        <taxon>Magnoliopsida</taxon>
        <taxon>Liliopsida</taxon>
        <taxon>Dioscoreales</taxon>
        <taxon>Dioscoreaceae</taxon>
        <taxon>Dioscorea</taxon>
    </lineage>
</organism>
<comment type="similarity">
    <text evidence="1">Belongs to the UDP-glycosyltransferase family.</text>
</comment>
<dbReference type="GO" id="GO:1901135">
    <property type="term" value="P:carbohydrate derivative metabolic process"/>
    <property type="evidence" value="ECO:0007669"/>
    <property type="project" value="UniProtKB-ARBA"/>
</dbReference>
<evidence type="ECO:0000256" key="2">
    <source>
        <dbReference type="ARBA" id="ARBA00022679"/>
    </source>
</evidence>
<dbReference type="Pfam" id="PF26168">
    <property type="entry name" value="Glyco_transf_N"/>
    <property type="match status" value="1"/>
</dbReference>
<reference evidence="5" key="1">
    <citation type="submission" date="2025-08" db="UniProtKB">
        <authorList>
            <consortium name="RefSeq"/>
        </authorList>
    </citation>
    <scope>IDENTIFICATION</scope>
</reference>
<dbReference type="Gene3D" id="3.40.50.2000">
    <property type="entry name" value="Glycogen Phosphorylase B"/>
    <property type="match status" value="2"/>
</dbReference>
<feature type="domain" description="Glycosyltransferase N-terminal" evidence="3">
    <location>
        <begin position="10"/>
        <end position="234"/>
    </location>
</feature>
<gene>
    <name evidence="5" type="primary">LOC120275600</name>
</gene>
<dbReference type="InterPro" id="IPR002213">
    <property type="entry name" value="UDP_glucos_trans"/>
</dbReference>
<dbReference type="CDD" id="cd03784">
    <property type="entry name" value="GT1_Gtf-like"/>
    <property type="match status" value="1"/>
</dbReference>
<dbReference type="GO" id="GO:0008194">
    <property type="term" value="F:UDP-glycosyltransferase activity"/>
    <property type="evidence" value="ECO:0007669"/>
    <property type="project" value="InterPro"/>
</dbReference>
<evidence type="ECO:0000313" key="4">
    <source>
        <dbReference type="Proteomes" id="UP001515500"/>
    </source>
</evidence>
<keyword evidence="4" id="KW-1185">Reference proteome</keyword>
<dbReference type="InterPro" id="IPR058980">
    <property type="entry name" value="Glyco_transf_N"/>
</dbReference>
<evidence type="ECO:0000259" key="3">
    <source>
        <dbReference type="Pfam" id="PF26168"/>
    </source>
</evidence>
<protein>
    <submittedName>
        <fullName evidence="5">Zeatin O-xylosyltransferase-like</fullName>
    </submittedName>
</protein>
<dbReference type="SUPFAM" id="SSF53756">
    <property type="entry name" value="UDP-Glycosyltransferase/glycogen phosphorylase"/>
    <property type="match status" value="1"/>
</dbReference>
<dbReference type="Proteomes" id="UP001515500">
    <property type="component" value="Chromosome 14"/>
</dbReference>
<accession>A0AB40CEB9</accession>
<evidence type="ECO:0000313" key="5">
    <source>
        <dbReference type="RefSeq" id="XP_039138156.1"/>
    </source>
</evidence>
<dbReference type="PANTHER" id="PTHR48044:SF22">
    <property type="entry name" value="GLYCOSYLTRANSFERASE"/>
    <property type="match status" value="1"/>
</dbReference>
<dbReference type="AlphaFoldDB" id="A0AB40CEB9"/>
<keyword evidence="2" id="KW-0808">Transferase</keyword>
<dbReference type="RefSeq" id="XP_039138156.1">
    <property type="nucleotide sequence ID" value="XM_039282222.1"/>
</dbReference>
<dbReference type="PANTHER" id="PTHR48044">
    <property type="entry name" value="GLYCOSYLTRANSFERASE"/>
    <property type="match status" value="1"/>
</dbReference>
<dbReference type="FunFam" id="3.40.50.2000:FF:000060">
    <property type="entry name" value="Glycosyltransferase"/>
    <property type="match status" value="1"/>
</dbReference>
<proteinExistence type="inferred from homology"/>
<evidence type="ECO:0000256" key="1">
    <source>
        <dbReference type="ARBA" id="ARBA00009995"/>
    </source>
</evidence>